<dbReference type="InterPro" id="IPR027417">
    <property type="entry name" value="P-loop_NTPase"/>
</dbReference>
<dbReference type="CDD" id="cd18793">
    <property type="entry name" value="SF2_C_SNF"/>
    <property type="match status" value="1"/>
</dbReference>
<dbReference type="GO" id="GO:0008270">
    <property type="term" value="F:zinc ion binding"/>
    <property type="evidence" value="ECO:0007669"/>
    <property type="project" value="UniProtKB-KW"/>
</dbReference>
<evidence type="ECO:0000313" key="7">
    <source>
        <dbReference type="Proteomes" id="UP000002359"/>
    </source>
</evidence>
<dbReference type="PROSITE" id="PS51194">
    <property type="entry name" value="HELICASE_CTER"/>
    <property type="match status" value="1"/>
</dbReference>
<evidence type="ECO:0000256" key="1">
    <source>
        <dbReference type="ARBA" id="ARBA00022801"/>
    </source>
</evidence>
<dbReference type="InterPro" id="IPR014001">
    <property type="entry name" value="Helicase_ATP-bd"/>
</dbReference>
<dbReference type="SMART" id="SM00487">
    <property type="entry name" value="DEXDc"/>
    <property type="match status" value="1"/>
</dbReference>
<dbReference type="InterPro" id="IPR038718">
    <property type="entry name" value="SNF2-like_sf"/>
</dbReference>
<keyword evidence="2" id="KW-0862">Zinc</keyword>
<evidence type="ECO:0000259" key="5">
    <source>
        <dbReference type="PROSITE" id="PS51194"/>
    </source>
</evidence>
<organism evidence="6 7">
    <name type="scientific">Streptococcus suis (strain GZ1)</name>
    <dbReference type="NCBI Taxonomy" id="423211"/>
    <lineage>
        <taxon>Bacteria</taxon>
        <taxon>Bacillati</taxon>
        <taxon>Bacillota</taxon>
        <taxon>Bacilli</taxon>
        <taxon>Lactobacillales</taxon>
        <taxon>Streptococcaceae</taxon>
        <taxon>Streptococcus</taxon>
    </lineage>
</organism>
<dbReference type="InterPro" id="IPR049730">
    <property type="entry name" value="SNF2/RAD54-like_C"/>
</dbReference>
<reference evidence="6 7" key="1">
    <citation type="journal article" date="2009" name="J. Infect. Dis.">
        <title>Clinical, experimental, and genomic differences between intermediately pathogenic, highly pathogenic, and epidemic Streptococcus suis.</title>
        <authorList>
            <person name="Ye C."/>
            <person name="Zheng H."/>
            <person name="Zhang J."/>
            <person name="Jing H."/>
            <person name="Wang L."/>
            <person name="Xiong Y."/>
            <person name="Wang W."/>
            <person name="Zhou Z."/>
            <person name="Sun Q."/>
            <person name="Luo X."/>
            <person name="Du H."/>
            <person name="Gottschalk M."/>
            <person name="Xu J."/>
        </authorList>
    </citation>
    <scope>NUCLEOTIDE SEQUENCE [LARGE SCALE GENOMIC DNA]</scope>
    <source>
        <strain evidence="6 7">GZ1</strain>
    </source>
</reference>
<dbReference type="InterPro" id="IPR013663">
    <property type="entry name" value="Helicase_SWF/SNF/SWI_bac"/>
</dbReference>
<keyword evidence="2" id="KW-0479">Metal-binding</keyword>
<dbReference type="PANTHER" id="PTHR10799">
    <property type="entry name" value="SNF2/RAD54 HELICASE FAMILY"/>
    <property type="match status" value="1"/>
</dbReference>
<dbReference type="GO" id="GO:0016787">
    <property type="term" value="F:hydrolase activity"/>
    <property type="evidence" value="ECO:0007669"/>
    <property type="project" value="UniProtKB-KW"/>
</dbReference>
<dbReference type="Pfam" id="PF08455">
    <property type="entry name" value="SNF2_assoc"/>
    <property type="match status" value="1"/>
</dbReference>
<keyword evidence="1" id="KW-0378">Hydrolase</keyword>
<evidence type="ECO:0000313" key="6">
    <source>
        <dbReference type="EMBL" id="ADE32007.1"/>
    </source>
</evidence>
<gene>
    <name evidence="6" type="ordered locus">SSGZ1_1551</name>
</gene>
<dbReference type="PROSITE" id="PS50966">
    <property type="entry name" value="ZF_SWIM"/>
    <property type="match status" value="1"/>
</dbReference>
<dbReference type="Pfam" id="PF00271">
    <property type="entry name" value="Helicase_C"/>
    <property type="match status" value="1"/>
</dbReference>
<dbReference type="InterPro" id="IPR000330">
    <property type="entry name" value="SNF2_N"/>
</dbReference>
<dbReference type="SMART" id="SM00490">
    <property type="entry name" value="HELICc"/>
    <property type="match status" value="1"/>
</dbReference>
<dbReference type="Pfam" id="PF04434">
    <property type="entry name" value="SWIM"/>
    <property type="match status" value="1"/>
</dbReference>
<evidence type="ECO:0000259" key="3">
    <source>
        <dbReference type="PROSITE" id="PS50966"/>
    </source>
</evidence>
<dbReference type="GO" id="GO:0005524">
    <property type="term" value="F:ATP binding"/>
    <property type="evidence" value="ECO:0007669"/>
    <property type="project" value="InterPro"/>
</dbReference>
<dbReference type="HOGENOM" id="CLU_000315_21_1_9"/>
<feature type="domain" description="Helicase ATP-binding" evidence="4">
    <location>
        <begin position="604"/>
        <end position="761"/>
    </location>
</feature>
<accession>D5AJJ2</accession>
<evidence type="ECO:0000256" key="2">
    <source>
        <dbReference type="PROSITE-ProRule" id="PRU00325"/>
    </source>
</evidence>
<dbReference type="Proteomes" id="UP000002359">
    <property type="component" value="Chromosome"/>
</dbReference>
<evidence type="ECO:0000259" key="4">
    <source>
        <dbReference type="PROSITE" id="PS51192"/>
    </source>
</evidence>
<keyword evidence="2" id="KW-0863">Zinc-finger</keyword>
<dbReference type="Pfam" id="PF00176">
    <property type="entry name" value="SNF2-rel_dom"/>
    <property type="match status" value="1"/>
</dbReference>
<protein>
    <submittedName>
        <fullName evidence="6">SWIM domain-containing protein</fullName>
    </submittedName>
</protein>
<dbReference type="EMBL" id="CP000837">
    <property type="protein sequence ID" value="ADE32007.1"/>
    <property type="molecule type" value="Genomic_DNA"/>
</dbReference>
<name>D5AJJ2_STRGZ</name>
<dbReference type="AlphaFoldDB" id="D5AJJ2"/>
<dbReference type="SUPFAM" id="SSF52540">
    <property type="entry name" value="P-loop containing nucleoside triphosphate hydrolases"/>
    <property type="match status" value="2"/>
</dbReference>
<dbReference type="InterPro" id="IPR007527">
    <property type="entry name" value="Znf_SWIM"/>
</dbReference>
<dbReference type="PROSITE" id="PS51192">
    <property type="entry name" value="HELICASE_ATP_BIND_1"/>
    <property type="match status" value="1"/>
</dbReference>
<proteinExistence type="predicted"/>
<dbReference type="InterPro" id="IPR001650">
    <property type="entry name" value="Helicase_C-like"/>
</dbReference>
<dbReference type="Gene3D" id="3.40.50.300">
    <property type="entry name" value="P-loop containing nucleotide triphosphate hydrolases"/>
    <property type="match status" value="1"/>
</dbReference>
<dbReference type="PATRIC" id="fig|423211.3.peg.1527"/>
<feature type="domain" description="Helicase C-terminal" evidence="5">
    <location>
        <begin position="873"/>
        <end position="1031"/>
    </location>
</feature>
<sequence length="1037" mass="118391">MKDKGVRMGRMMPGRIRQEGIDLYEAGKLTVLHSENGKMVLDIAGERFTYGDADSDLQCSCQLFQSKGYCQHLAATEYFFKNDASGKDMKQSLKEDGEQHKETVRRTYFGGLFLDEILRPEPELGIKYQLSVEGSLLPYDRQIDWTLKITRLPDTRSYIVRDIGAFLRIVKANGHYQIGKNYYEQVTYENFDEPSQALLDFLWALVPEKVGIDSDILTHFGRHFRLPQAYFEEGLELLNQLEHFNFSYQQQSYSSLMVLPLTGEEGLYHFEVTVHTQMIEMVIHEKTVRPLFHGRYLLVNGTVYSVNRHQEHLIYQISELVPTESGLRKVQVDFPDQNRLALSLLDLQTIGTVKAPKRFIIHDFKPEFHIQMEANESLSLQLVLDFDGRKVRSEEDLALLPFASHFQHLERVYQAIRLAGFRGTYHAQRAALSQQELYPFFQQQLPILQKMGQVHLAERLQALYIEAKPQLEIVRNGSLLDISFDLSGIEQSEIDQAITALLNQEDHYTSPSGKVFVFDEETKKISQTLIYLRARHGKEGQVQVHALAGYQLAQSLSQFNQVSFSKEFEEMASYLAQPDLFPLPAVEVTTSLRDYQQTGLKWLTMLDTYGFGGILADDMGLGKTLQTIAFLSSRMTKDSKVLILAPSSLIYNWLDECKRFAPSLDVAVVHGNKEQREEIIANDHQVLVTSYPSFRQDVALYRQERFDYLILDEAQVMKNAQSKIAQLLREFEVGNCFALSGTPIENHLTELWSIFQIVLPGLLPGKQDFGKLAAKDIARTIQPFVLRRHKEDVLQELPDLIEVNVLNELTDEQKAIYLAQLQQMRTQIAGADDAQINRSKIEILSGITRLRQICDTPSLFMEEFSGESGKLNSLKELLLQLKEGEHRVLIFSQFRNMLEKIEEQLIEIGMTSYTLTGSTPANQRQEMTQAFNAGSRDAFLISLKAGGVGLNLTGADTVILVDLWWNPAVEAQAISRAHRMGQTEKVECYRLITRGTIEEKIQELQENKKNLVKTVLDGNESRANLTVEDIREILGIE</sequence>
<dbReference type="Gene3D" id="3.40.50.10810">
    <property type="entry name" value="Tandem AAA-ATPase domain"/>
    <property type="match status" value="1"/>
</dbReference>
<feature type="domain" description="SWIM-type" evidence="3">
    <location>
        <begin position="48"/>
        <end position="81"/>
    </location>
</feature>
<dbReference type="KEGG" id="ssw:SSGZ1_1551"/>